<keyword evidence="2" id="KW-1185">Reference proteome</keyword>
<evidence type="ECO:0000313" key="2">
    <source>
        <dbReference type="Proteomes" id="UP000277811"/>
    </source>
</evidence>
<sequence>MPVPRHSGALCQCRSASSTLDCPAVVSCLPGVRNMDDLTGVLAYYKTSREERDYSFIASAQHQDMNGVCIYLAKSGDALARDHYFKLRRTARDCTYCGVCVPRYPFHVDILKRMREANEFFGR</sequence>
<dbReference type="EMBL" id="UPPP01000051">
    <property type="protein sequence ID" value="VBB04908.1"/>
    <property type="molecule type" value="Genomic_DNA"/>
</dbReference>
<name>A0A498R705_9FIRM</name>
<proteinExistence type="predicted"/>
<protein>
    <submittedName>
        <fullName evidence="1">Uncharacterized protein</fullName>
    </submittedName>
</protein>
<evidence type="ECO:0000313" key="1">
    <source>
        <dbReference type="EMBL" id="VBB04908.1"/>
    </source>
</evidence>
<accession>A0A498R705</accession>
<organism evidence="1 2">
    <name type="scientific">Lucifera butyrica</name>
    <dbReference type="NCBI Taxonomy" id="1351585"/>
    <lineage>
        <taxon>Bacteria</taxon>
        <taxon>Bacillati</taxon>
        <taxon>Bacillota</taxon>
        <taxon>Negativicutes</taxon>
        <taxon>Veillonellales</taxon>
        <taxon>Veillonellaceae</taxon>
        <taxon>Lucifera</taxon>
    </lineage>
</organism>
<dbReference type="Proteomes" id="UP000277811">
    <property type="component" value="Unassembled WGS sequence"/>
</dbReference>
<dbReference type="AlphaFoldDB" id="A0A498R705"/>
<reference evidence="1 2" key="1">
    <citation type="submission" date="2018-06" db="EMBL/GenBank/DDBJ databases">
        <authorList>
            <person name="Strepis N."/>
        </authorList>
    </citation>
    <scope>NUCLEOTIDE SEQUENCE [LARGE SCALE GENOMIC DNA]</scope>
    <source>
        <strain evidence="1">LUCI</strain>
    </source>
</reference>
<gene>
    <name evidence="1" type="ORF">LUCI_0114</name>
</gene>